<protein>
    <submittedName>
        <fullName evidence="1">Uncharacterized protein</fullName>
    </submittedName>
</protein>
<dbReference type="EMBL" id="RIBZ01000206">
    <property type="protein sequence ID" value="RNG26159.1"/>
    <property type="molecule type" value="Genomic_DNA"/>
</dbReference>
<evidence type="ECO:0000313" key="1">
    <source>
        <dbReference type="EMBL" id="RNG26159.1"/>
    </source>
</evidence>
<comment type="caution">
    <text evidence="1">The sequence shown here is derived from an EMBL/GenBank/DDBJ whole genome shotgun (WGS) entry which is preliminary data.</text>
</comment>
<gene>
    <name evidence="1" type="ORF">EEJ42_15985</name>
</gene>
<dbReference type="AlphaFoldDB" id="A0A3M8WBR4"/>
<reference evidence="1 2" key="1">
    <citation type="submission" date="2018-11" db="EMBL/GenBank/DDBJ databases">
        <title>The Potential of Streptomyces as Biocontrol Agents against the Tomato grey mould, Botrytis cinerea (Gray mold) Frontiers in Microbiology.</title>
        <authorList>
            <person name="Li D."/>
        </authorList>
    </citation>
    <scope>NUCLEOTIDE SEQUENCE [LARGE SCALE GENOMIC DNA]</scope>
    <source>
        <strain evidence="1 2">NEAU-LD23</strain>
    </source>
</reference>
<keyword evidence="2" id="KW-1185">Reference proteome</keyword>
<dbReference type="RefSeq" id="WP_123100603.1">
    <property type="nucleotide sequence ID" value="NZ_RIBZ01000206.1"/>
</dbReference>
<accession>A0A3M8WBR4</accession>
<sequence>MTGQQTIYWLATRGDDPGGTVCEDKPTARAYAETRWIEDEYNGDPTQAALRWDKDNDLIDEAIPSSFQDTGWSISPAPLLRLSDVTTS</sequence>
<dbReference type="Proteomes" id="UP000275401">
    <property type="component" value="Unassembled WGS sequence"/>
</dbReference>
<organism evidence="1 2">
    <name type="scientific">Streptomyces botrytidirepellens</name>
    <dbReference type="NCBI Taxonomy" id="2486417"/>
    <lineage>
        <taxon>Bacteria</taxon>
        <taxon>Bacillati</taxon>
        <taxon>Actinomycetota</taxon>
        <taxon>Actinomycetes</taxon>
        <taxon>Kitasatosporales</taxon>
        <taxon>Streptomycetaceae</taxon>
        <taxon>Streptomyces</taxon>
    </lineage>
</organism>
<proteinExistence type="predicted"/>
<name>A0A3M8WBR4_9ACTN</name>
<evidence type="ECO:0000313" key="2">
    <source>
        <dbReference type="Proteomes" id="UP000275401"/>
    </source>
</evidence>